<feature type="compositionally biased region" description="Basic and acidic residues" evidence="2">
    <location>
        <begin position="1844"/>
        <end position="1860"/>
    </location>
</feature>
<feature type="region of interest" description="Disordered" evidence="2">
    <location>
        <begin position="832"/>
        <end position="859"/>
    </location>
</feature>
<feature type="compositionally biased region" description="Basic and acidic residues" evidence="2">
    <location>
        <begin position="1300"/>
        <end position="1316"/>
    </location>
</feature>
<feature type="region of interest" description="Disordered" evidence="2">
    <location>
        <begin position="43"/>
        <end position="73"/>
    </location>
</feature>
<proteinExistence type="predicted"/>
<accession>A0A913X4Q2</accession>
<keyword evidence="4" id="KW-1185">Reference proteome</keyword>
<feature type="compositionally biased region" description="Basic and acidic residues" evidence="2">
    <location>
        <begin position="51"/>
        <end position="67"/>
    </location>
</feature>
<feature type="region of interest" description="Disordered" evidence="2">
    <location>
        <begin position="229"/>
        <end position="285"/>
    </location>
</feature>
<feature type="compositionally biased region" description="Polar residues" evidence="2">
    <location>
        <begin position="474"/>
        <end position="484"/>
    </location>
</feature>
<dbReference type="EnsemblMetazoa" id="XM_021043253.2">
    <property type="protein sequence ID" value="XP_020898912.2"/>
    <property type="gene ID" value="LOC110237645"/>
</dbReference>
<dbReference type="KEGG" id="epa:110237645"/>
<feature type="region of interest" description="Disordered" evidence="2">
    <location>
        <begin position="1257"/>
        <end position="1322"/>
    </location>
</feature>
<feature type="compositionally biased region" description="Polar residues" evidence="2">
    <location>
        <begin position="1641"/>
        <end position="1650"/>
    </location>
</feature>
<evidence type="ECO:0000256" key="1">
    <source>
        <dbReference type="SAM" id="Coils"/>
    </source>
</evidence>
<dbReference type="GeneID" id="110237645"/>
<feature type="compositionally biased region" description="Basic and acidic residues" evidence="2">
    <location>
        <begin position="485"/>
        <end position="498"/>
    </location>
</feature>
<dbReference type="OrthoDB" id="10331961at2759"/>
<protein>
    <submittedName>
        <fullName evidence="3">Uncharacterized protein</fullName>
    </submittedName>
</protein>
<feature type="region of interest" description="Disordered" evidence="2">
    <location>
        <begin position="884"/>
        <end position="931"/>
    </location>
</feature>
<dbReference type="OMA" id="QYEMDEE"/>
<reference evidence="3" key="1">
    <citation type="submission" date="2022-11" db="UniProtKB">
        <authorList>
            <consortium name="EnsemblMetazoa"/>
        </authorList>
    </citation>
    <scope>IDENTIFICATION</scope>
</reference>
<feature type="region of interest" description="Disordered" evidence="2">
    <location>
        <begin position="1717"/>
        <end position="1745"/>
    </location>
</feature>
<feature type="compositionally biased region" description="Basic and acidic residues" evidence="2">
    <location>
        <begin position="1264"/>
        <end position="1275"/>
    </location>
</feature>
<dbReference type="RefSeq" id="XP_020898912.2">
    <property type="nucleotide sequence ID" value="XM_021043253.2"/>
</dbReference>
<keyword evidence="1" id="KW-0175">Coiled coil</keyword>
<evidence type="ECO:0000313" key="4">
    <source>
        <dbReference type="Proteomes" id="UP000887567"/>
    </source>
</evidence>
<dbReference type="Proteomes" id="UP000887567">
    <property type="component" value="Unplaced"/>
</dbReference>
<feature type="compositionally biased region" description="Basic and acidic residues" evidence="2">
    <location>
        <begin position="1723"/>
        <end position="1743"/>
    </location>
</feature>
<feature type="region of interest" description="Disordered" evidence="2">
    <location>
        <begin position="1610"/>
        <end position="1632"/>
    </location>
</feature>
<feature type="compositionally biased region" description="Basic and acidic residues" evidence="2">
    <location>
        <begin position="909"/>
        <end position="927"/>
    </location>
</feature>
<feature type="region of interest" description="Disordered" evidence="2">
    <location>
        <begin position="1833"/>
        <end position="1860"/>
    </location>
</feature>
<name>A0A913X4Q2_EXADI</name>
<feature type="compositionally biased region" description="Basic and acidic residues" evidence="2">
    <location>
        <begin position="1282"/>
        <end position="1293"/>
    </location>
</feature>
<sequence>MEPLECEGGLSLGDLELNDAVAPVKMRSLSDIEILESLLDEGNRPCSTSMQREHAGMESRDVQDTKRGKTNASNDFMKNQETRIEDDDFLSSKGAKHIPKLNETCINFEKNMEHFERRLSKTIVGDSHLSNRDLTNVLLELENDIKNKNVEFGLQGNDSGLKREDEDHAGAHGEITDGKRDGWQHVIFDVSFAATTAMRKPDHRHSNMDDIALSPVAMEFATEKIDVKKMKKGENDEENDEQLPNSLFDHRSRESLSKSASENSSHDSEGQTLRGYAHGENDTPETNLKRLQTTAQGLVVFSYSNLKKQEYPLSNLQNQDSMELGSGVTEAILNSCIASSESSCEGYQHTEISSSKSHDTSDDKKEENTLIATHNSEINTDDNYLIQNKPLQESVLVDLDLRMSNTESEQARKDDNITQNDIKCHKLKTIFEKNDYPGIKGVSEEHLFNENTDDEQNGEIGAMSAQLDVDNLQRQSSFDTSQAENTKRRPRQELHDNQGHSTLSDKYLDIQEDENSSVPFSDVCESFNVKSLNESANHIKDNDKNTSFTTLNEVMVIETGDISDELEAANASSDPVSCYNPTLDNEIITQENTLGCSISLLKRTTDLAEEPLLQCKKRKLNFETNQLDLTLENTQEARVQCINVDCTSSREYLFSQLNEIAGEELNENVSQCLFSENAIERKEYGKVLYFFEDDDGLESNCSDLEQDYLDDLTLITEGLIAPQKRQQYDIFEQLAHVDTTENDCKGRECFSESNKNWILLETNFTLQDEEIDEIKPEIDQNETKEESVTINSTEIEDVTQDVTRNVTQGITQHVDADDSSQQQKECNHVTQEWEPQQVTESVEQRDTEQSGLQHATDKTEKLVVTQMSEYEHVTLETEKQFITRQEEQQQVTEETEDHHVTLQSELQGEPEKSKEQHHVTDKKEEIHLTQQSKQQEMMADTEKQYVSRESNEQHVTEDLVRQYATQESEQQCIREEQSVTQDLEQQIITNDTEEPCVTQESEQQHLTDDTEEQCVTQDSELQHVMNDTEEQCVTQDSELQYAMDDTEEQCITQELELEHVMGDTDKECVTQDSELQHVMDNTEEQCVTQELELENVTGDTDKECVTQDLELQHVMDDTKEQCVTQELELEHVTGDTEEQCITQELELEHVMGDTDKECVTQDSELQHVMDNTEEQCVTQELELEHVMGDTDKECVTQDSELQHVMDNTEEQCVTQELELEHVTGDADKECVTQELELVTGDTKEECVIQSVTKDTEKSYLTQESEQHDVTEDTEKPYLTQESEQHDVTEDTEKPYLTQESEQHDVTEDTEEQHLTQEPEQGVTQRQYVTHEFQEHQNITDSTDEKYLTQEQQHVTDDTKEQYAVEESVKQLITEDTQDHYVTQELKHPNVTDKTEEHCVTQELEHKHVTDDTEKQSVTQVLEQKHVTDDTEDQCGTQGMEEQYVTDETEDQCVTQGMEQKHVTDDTVEQLELQRTILNTEKQCVTQEVEKQRLVEEMKEEHVTQEKDKKRVMEEAEKLHLVTLETRQHDIESNNLDIKESIQNMTNAMLDVELNTLDVVTDVTHDMNLNLTNVTQNDAPVTQDVQQNAIDATLDIKSTTNADITEEEAQNKCNFTQNSELNTSDSSQGIGQSNSHVKLNIRQNTGENSAFETPAEDKSEREDFIQINSEKHENEADKANLDLFEYVTHKDDTSEETMRDDIATIDVTMETVNEIMESIQSTKQQKEVKESRELSKGEMDRDKYGNYNGTHNASGGFLEVVHEEPQVDDSLCDNEELIFDKLEEQLNQTIAELECFAEGQNSQDSISPGTNNGTNRTMKIGKHESANNSITQDKRVYATEEDSEEREKKESEMGMYERRERDEKENRIRSFEMLVHLETIIKELEMYRNEQSRLQESFKMCMDGVMNSLTSMTYAIKMMEKKLNEQIKQAQEELKRSHGNSEANLAVDSCTQIHFDELKQRIRDLEVLFMTLNIREIRERAANHVSAEINGMGKRLRFTESNVSDLELRVTELESECTLLRKITPAESEPPTFELPMNEHFLKYNSRREATREKRGSQTFDV</sequence>
<organism evidence="3 4">
    <name type="scientific">Exaiptasia diaphana</name>
    <name type="common">Tropical sea anemone</name>
    <name type="synonym">Aiptasia pulchella</name>
    <dbReference type="NCBI Taxonomy" id="2652724"/>
    <lineage>
        <taxon>Eukaryota</taxon>
        <taxon>Metazoa</taxon>
        <taxon>Cnidaria</taxon>
        <taxon>Anthozoa</taxon>
        <taxon>Hexacorallia</taxon>
        <taxon>Actiniaria</taxon>
        <taxon>Aiptasiidae</taxon>
        <taxon>Exaiptasia</taxon>
    </lineage>
</organism>
<feature type="coiled-coil region" evidence="1">
    <location>
        <begin position="1467"/>
        <end position="1514"/>
    </location>
</feature>
<evidence type="ECO:0000256" key="2">
    <source>
        <dbReference type="SAM" id="MobiDB-lite"/>
    </source>
</evidence>
<feature type="region of interest" description="Disordered" evidence="2">
    <location>
        <begin position="1641"/>
        <end position="1660"/>
    </location>
</feature>
<feature type="compositionally biased region" description="Polar residues" evidence="2">
    <location>
        <begin position="832"/>
        <end position="841"/>
    </location>
</feature>
<feature type="region of interest" description="Disordered" evidence="2">
    <location>
        <begin position="474"/>
        <end position="502"/>
    </location>
</feature>
<feature type="coiled-coil region" evidence="1">
    <location>
        <begin position="1876"/>
        <end position="1939"/>
    </location>
</feature>
<evidence type="ECO:0000313" key="3">
    <source>
        <dbReference type="EnsemblMetazoa" id="XP_020898912.2"/>
    </source>
</evidence>